<sequence length="509" mass="58744">MHRNPILGGTMYDPRLKSHSKPQRFKIIHPTMRIDSKALIVPLKSSETRYFETSSAEIGKLDRNSLQESKFAPQNVDKVLRFYAFFLETVDESNSEELRLRKSVILEYVSDNTFEILEPRVLNSGIPQGAFLKRCQLPKLSGFYAASDLFLGMELPVFGRIFKIYDCDAFTREYFSKMSWNIGCSITIPDDKYTITRKEITKLCGGDVDHFYGKIRYPLKTFMEASLGNSVRSHLQSEKKRKFLANACKILCFNCEYDDQKQLYGALMRYKLCFFLEDDTMEIKEVLSPNSGRLPFPLLLKRSRQLKAWTEFLSDDQDRGVEEPKPREAYFNEEDLYVGAVLNVFGRDLKLVDSDAFTRDYYRVVWGLELAGSMSTAPEEIVSPVKRPILEKCAMDSNHAPKKDLLKLVEFDRKVLRFVAKLISSRKEQSQRRVVIAYYLADDTIAIFEPEQRNSGISPGKFLERGQYKSPQGKPYVFSQLVIGEEATFNAHRFEILDADEYTKNYLAA</sequence>
<protein>
    <submittedName>
        <fullName evidence="8">RIB72 protein putative</fullName>
    </submittedName>
</protein>
<evidence type="ECO:0000256" key="4">
    <source>
        <dbReference type="ARBA" id="ARBA00022737"/>
    </source>
</evidence>
<dbReference type="Gene3D" id="2.30.29.170">
    <property type="match status" value="3"/>
</dbReference>
<dbReference type="SMART" id="SM00676">
    <property type="entry name" value="DM10"/>
    <property type="match status" value="3"/>
</dbReference>
<evidence type="ECO:0000256" key="6">
    <source>
        <dbReference type="ARBA" id="ARBA00023273"/>
    </source>
</evidence>
<dbReference type="Pfam" id="PF06565">
    <property type="entry name" value="DM10_dom"/>
    <property type="match status" value="3"/>
</dbReference>
<dbReference type="HOGENOM" id="CLU_018366_0_1_1"/>
<reference evidence="8" key="2">
    <citation type="submission" date="2011-02" db="EMBL/GenBank/DDBJ databases">
        <authorList>
            <person name="MacLean D."/>
        </authorList>
    </citation>
    <scope>NUCLEOTIDE SEQUENCE</scope>
</reference>
<reference evidence="8" key="1">
    <citation type="journal article" date="2011" name="PLoS Biol.">
        <title>Gene gain and loss during evolution of obligate parasitism in the white rust pathogen of Arabidopsis thaliana.</title>
        <authorList>
            <person name="Kemen E."/>
            <person name="Gardiner A."/>
            <person name="Schultz-Larsen T."/>
            <person name="Kemen A.C."/>
            <person name="Balmuth A.L."/>
            <person name="Robert-Seilaniantz A."/>
            <person name="Bailey K."/>
            <person name="Holub E."/>
            <person name="Studholme D.J."/>
            <person name="Maclean D."/>
            <person name="Jones J.D."/>
        </authorList>
    </citation>
    <scope>NUCLEOTIDE SEQUENCE</scope>
</reference>
<name>F0W0J6_9STRA</name>
<evidence type="ECO:0000256" key="3">
    <source>
        <dbReference type="ARBA" id="ARBA00022490"/>
    </source>
</evidence>
<feature type="domain" description="DM10" evidence="7">
    <location>
        <begin position="412"/>
        <end position="509"/>
    </location>
</feature>
<evidence type="ECO:0000256" key="2">
    <source>
        <dbReference type="ARBA" id="ARBA00004245"/>
    </source>
</evidence>
<evidence type="ECO:0000256" key="5">
    <source>
        <dbReference type="ARBA" id="ARBA00023212"/>
    </source>
</evidence>
<dbReference type="InterPro" id="IPR006602">
    <property type="entry name" value="DM10_dom"/>
</dbReference>
<evidence type="ECO:0000256" key="1">
    <source>
        <dbReference type="ARBA" id="ARBA00004138"/>
    </source>
</evidence>
<gene>
    <name evidence="8" type="primary">AlNc14C4G638</name>
    <name evidence="8" type="ORF">ALNC14_007110</name>
</gene>
<evidence type="ECO:0000259" key="7">
    <source>
        <dbReference type="PROSITE" id="PS51336"/>
    </source>
</evidence>
<dbReference type="GO" id="GO:0007052">
    <property type="term" value="P:mitotic spindle organization"/>
    <property type="evidence" value="ECO:0007669"/>
    <property type="project" value="TreeGrafter"/>
</dbReference>
<dbReference type="GO" id="GO:0060285">
    <property type="term" value="P:cilium-dependent cell motility"/>
    <property type="evidence" value="ECO:0007669"/>
    <property type="project" value="TreeGrafter"/>
</dbReference>
<dbReference type="InterPro" id="IPR040193">
    <property type="entry name" value="EFHC1/EFHC2/EFHB"/>
</dbReference>
<organism evidence="8">
    <name type="scientific">Albugo laibachii Nc14</name>
    <dbReference type="NCBI Taxonomy" id="890382"/>
    <lineage>
        <taxon>Eukaryota</taxon>
        <taxon>Sar</taxon>
        <taxon>Stramenopiles</taxon>
        <taxon>Oomycota</taxon>
        <taxon>Peronosporomycetes</taxon>
        <taxon>Albuginales</taxon>
        <taxon>Albuginaceae</taxon>
        <taxon>Albugo</taxon>
    </lineage>
</organism>
<feature type="domain" description="DM10" evidence="7">
    <location>
        <begin position="247"/>
        <end position="366"/>
    </location>
</feature>
<dbReference type="GO" id="GO:0072686">
    <property type="term" value="C:mitotic spindle"/>
    <property type="evidence" value="ECO:0007669"/>
    <property type="project" value="TreeGrafter"/>
</dbReference>
<feature type="domain" description="DM10" evidence="7">
    <location>
        <begin position="76"/>
        <end position="179"/>
    </location>
</feature>
<dbReference type="AlphaFoldDB" id="F0W0J6"/>
<dbReference type="PANTHER" id="PTHR12086">
    <property type="entry name" value="EF-HAND DOMAIN C-TERMINAL CONTAINING PROTEIN"/>
    <property type="match status" value="1"/>
</dbReference>
<keyword evidence="5" id="KW-0206">Cytoskeleton</keyword>
<dbReference type="FunFam" id="2.30.29.170:FF:000004">
    <property type="entry name" value="EF-hand domain containing 2"/>
    <property type="match status" value="1"/>
</dbReference>
<keyword evidence="6" id="KW-0966">Cell projection</keyword>
<keyword evidence="3" id="KW-0963">Cytoplasm</keyword>
<proteinExistence type="predicted"/>
<dbReference type="FunFam" id="2.30.29.170:FF:000002">
    <property type="entry name" value="EF-hand domain (C-terminal) containing 1"/>
    <property type="match status" value="1"/>
</dbReference>
<dbReference type="PROSITE" id="PS51336">
    <property type="entry name" value="DM10"/>
    <property type="match status" value="3"/>
</dbReference>
<evidence type="ECO:0000313" key="8">
    <source>
        <dbReference type="EMBL" id="CCA14568.1"/>
    </source>
</evidence>
<dbReference type="PANTHER" id="PTHR12086:SF9">
    <property type="entry name" value="EF-HAND DOMAIN-CONTAINING PROTEIN 1"/>
    <property type="match status" value="1"/>
</dbReference>
<comment type="subcellular location">
    <subcellularLocation>
        <location evidence="1">Cell projection</location>
        <location evidence="1">Cilium</location>
    </subcellularLocation>
    <subcellularLocation>
        <location evidence="2">Cytoplasm</location>
        <location evidence="2">Cytoskeleton</location>
    </subcellularLocation>
</comment>
<keyword evidence="4" id="KW-0677">Repeat</keyword>
<dbReference type="GO" id="GO:0005930">
    <property type="term" value="C:axoneme"/>
    <property type="evidence" value="ECO:0007669"/>
    <property type="project" value="TreeGrafter"/>
</dbReference>
<dbReference type="EMBL" id="FR824049">
    <property type="protein sequence ID" value="CCA14568.1"/>
    <property type="molecule type" value="Genomic_DNA"/>
</dbReference>
<dbReference type="GO" id="GO:0000281">
    <property type="term" value="P:mitotic cytokinesis"/>
    <property type="evidence" value="ECO:0007669"/>
    <property type="project" value="TreeGrafter"/>
</dbReference>
<dbReference type="GO" id="GO:0043014">
    <property type="term" value="F:alpha-tubulin binding"/>
    <property type="evidence" value="ECO:0007669"/>
    <property type="project" value="TreeGrafter"/>
</dbReference>
<accession>F0W0J6</accession>